<dbReference type="Pfam" id="PF07715">
    <property type="entry name" value="Plug"/>
    <property type="match status" value="1"/>
</dbReference>
<keyword evidence="7" id="KW-1185">Reference proteome</keyword>
<dbReference type="Proteomes" id="UP000538666">
    <property type="component" value="Unassembled WGS sequence"/>
</dbReference>
<organism evidence="6 7">
    <name type="scientific">Silvibacterium bohemicum</name>
    <dbReference type="NCBI Taxonomy" id="1577686"/>
    <lineage>
        <taxon>Bacteria</taxon>
        <taxon>Pseudomonadati</taxon>
        <taxon>Acidobacteriota</taxon>
        <taxon>Terriglobia</taxon>
        <taxon>Terriglobales</taxon>
        <taxon>Acidobacteriaceae</taxon>
        <taxon>Silvibacterium</taxon>
    </lineage>
</organism>
<dbReference type="InterPro" id="IPR037066">
    <property type="entry name" value="Plug_dom_sf"/>
</dbReference>
<evidence type="ECO:0000259" key="5">
    <source>
        <dbReference type="Pfam" id="PF25183"/>
    </source>
</evidence>
<evidence type="ECO:0000256" key="3">
    <source>
        <dbReference type="ARBA" id="ARBA00023237"/>
    </source>
</evidence>
<dbReference type="Pfam" id="PF13620">
    <property type="entry name" value="CarboxypepD_reg"/>
    <property type="match status" value="1"/>
</dbReference>
<evidence type="ECO:0000256" key="2">
    <source>
        <dbReference type="ARBA" id="ARBA00023136"/>
    </source>
</evidence>
<dbReference type="Pfam" id="PF25183">
    <property type="entry name" value="OMP_b-brl_4"/>
    <property type="match status" value="2"/>
</dbReference>
<proteinExistence type="predicted"/>
<keyword evidence="3" id="KW-0998">Cell outer membrane</keyword>
<dbReference type="GO" id="GO:0009279">
    <property type="term" value="C:cell outer membrane"/>
    <property type="evidence" value="ECO:0007669"/>
    <property type="project" value="UniProtKB-SubCell"/>
</dbReference>
<evidence type="ECO:0008006" key="8">
    <source>
        <dbReference type="Google" id="ProtNLM"/>
    </source>
</evidence>
<protein>
    <recommendedName>
        <fullName evidence="8">TonB-dependent receptor-like beta-barrel domain-containing protein</fullName>
    </recommendedName>
</protein>
<dbReference type="RefSeq" id="WP_050058754.1">
    <property type="nucleotide sequence ID" value="NZ_JACHEK010000003.1"/>
</dbReference>
<name>A0A841JR67_9BACT</name>
<evidence type="ECO:0000313" key="6">
    <source>
        <dbReference type="EMBL" id="MBB6143640.1"/>
    </source>
</evidence>
<accession>A0A841JR67</accession>
<reference evidence="6 7" key="1">
    <citation type="submission" date="2020-08" db="EMBL/GenBank/DDBJ databases">
        <title>Genomic Encyclopedia of Type Strains, Phase IV (KMG-IV): sequencing the most valuable type-strain genomes for metagenomic binning, comparative biology and taxonomic classification.</title>
        <authorList>
            <person name="Goeker M."/>
        </authorList>
    </citation>
    <scope>NUCLEOTIDE SEQUENCE [LARGE SCALE GENOMIC DNA]</scope>
    <source>
        <strain evidence="6 7">DSM 103733</strain>
    </source>
</reference>
<dbReference type="InterPro" id="IPR057601">
    <property type="entry name" value="Oar-like_b-barrel"/>
</dbReference>
<dbReference type="OrthoDB" id="97893at2"/>
<comment type="caution">
    <text evidence="6">The sequence shown here is derived from an EMBL/GenBank/DDBJ whole genome shotgun (WGS) entry which is preliminary data.</text>
</comment>
<evidence type="ECO:0000313" key="7">
    <source>
        <dbReference type="Proteomes" id="UP000538666"/>
    </source>
</evidence>
<dbReference type="InterPro" id="IPR008969">
    <property type="entry name" value="CarboxyPept-like_regulatory"/>
</dbReference>
<keyword evidence="2" id="KW-0472">Membrane</keyword>
<feature type="domain" description="TonB-dependent transporter Oar-like beta-barrel" evidence="5">
    <location>
        <begin position="255"/>
        <end position="894"/>
    </location>
</feature>
<feature type="domain" description="TonB-dependent transporter Oar-like beta-barrel" evidence="5">
    <location>
        <begin position="954"/>
        <end position="1155"/>
    </location>
</feature>
<evidence type="ECO:0000256" key="1">
    <source>
        <dbReference type="ARBA" id="ARBA00004442"/>
    </source>
</evidence>
<dbReference type="Gene3D" id="2.40.170.20">
    <property type="entry name" value="TonB-dependent receptor, beta-barrel domain"/>
    <property type="match status" value="1"/>
</dbReference>
<gene>
    <name evidence="6" type="ORF">HNQ77_001589</name>
</gene>
<evidence type="ECO:0000259" key="4">
    <source>
        <dbReference type="Pfam" id="PF07715"/>
    </source>
</evidence>
<dbReference type="SUPFAM" id="SSF56935">
    <property type="entry name" value="Porins"/>
    <property type="match status" value="1"/>
</dbReference>
<dbReference type="SUPFAM" id="SSF49464">
    <property type="entry name" value="Carboxypeptidase regulatory domain-like"/>
    <property type="match status" value="1"/>
</dbReference>
<comment type="subcellular location">
    <subcellularLocation>
        <location evidence="1">Cell outer membrane</location>
    </subcellularLocation>
</comment>
<dbReference type="EMBL" id="JACHEK010000003">
    <property type="protein sequence ID" value="MBB6143640.1"/>
    <property type="molecule type" value="Genomic_DNA"/>
</dbReference>
<dbReference type="AlphaFoldDB" id="A0A841JR67"/>
<sequence>MSRKNRSLFFWLNFPSFLLIAFLLAPCQLGWSQAQTGGGLRGTVKDTSGAVVTTGTVHLVDPATTSEHVQNLNAAGQFTFSDIPPGTYTLRVDSAGFQSQEFVKVEFILNEVRELNVTLTPGNVTQQVEVHSDQASVVTLQTEVGTLIDEQRIKELPLNGRDFQNLIYLAPGATRSAGGTGQGSTISAGGSRPTNNNFLIDGGDANDPRVPSGSAGNIGNVTSSVPLDAIAEFNIITSGPTAEFGRSSGSVLNVVTKTGTNDLHISTWEYLRNSALNTRNFFNPVGFKSPFQQNQFGFWAGGKIIPDRTFYSVSYEGFRQRSTSPTNVQIPTAQFIGALTNPLAHSIFQSVYPSVQGQAFSPTNTSTWATTVNRNIANDVDADTGFARFDQIFSSRNQGFATFSIVDAVPSAAHNGGNLAGTGVGETQRVYHIVLQDTHTFTANLLNSARISYQRTPTAFPTEDPSTGALEAGALRTGGPNAGQNFSSSVASPNGLPTISFNSGRFNTIGIASNQPQGRAENVLTYQDSLSWEHGRHLFKAGFQLSRVYDNTTFSNAIRPSIALLDTSFANINALALNSQAQDFYNSGSSERGYRLWEQGYFVEDTYRITNRVTINAGLRYELFPPFTEVNNLLSNAYILNANGSPNKCESLPFNSDLSNVAVVNPSKFGIGNYCSKYDDFGPRLGVAWDVRGNGETVVRAGYGVYYDRVFGNVYGNTRFNPPYTVSATLTTGDYTGALAPSTVNTTTPYSLTTVDPALRNPLTQSFNLAVGQQIDKDSVLTLTYVGALGQRLLATQRPDFGTSFAYQFRPANTGPAARSEQDIANTLIRPPFADFTHHDSAASSGYNALLADYRRRLSHGLTVEGAYTWSHSRDDLSDDVAGSTDSSFPQATIENLVAPYMAANSNCPAAQGNASSAARLTAAVQCASGQPNLTQAQAATLFLSQYTRVAPIKWNFGDSAYDVRNRFAGSVIYQLPIGNGHALFENLNPVANKFVEGWAISSIVDSQSGTPFLPTTGADSNRDGDTNDRAVVTGPLGPHSGHLVKNFSGTTPVVHFFSSCLTSACGLGAGDGVVDPRERISRGLLREPGINNWDMQLVKQTNIHEKFNMRFSADFFNVLNHTNFSTLTSSIASSTFGQALSQRSLGQTESRQIQFGLKLQY</sequence>
<dbReference type="Gene3D" id="2.170.130.10">
    <property type="entry name" value="TonB-dependent receptor, plug domain"/>
    <property type="match status" value="1"/>
</dbReference>
<dbReference type="InterPro" id="IPR012910">
    <property type="entry name" value="Plug_dom"/>
</dbReference>
<feature type="domain" description="TonB-dependent receptor plug" evidence="4">
    <location>
        <begin position="147"/>
        <end position="248"/>
    </location>
</feature>
<dbReference type="Gene3D" id="2.60.40.1120">
    <property type="entry name" value="Carboxypeptidase-like, regulatory domain"/>
    <property type="match status" value="1"/>
</dbReference>
<dbReference type="InterPro" id="IPR036942">
    <property type="entry name" value="Beta-barrel_TonB_sf"/>
</dbReference>